<evidence type="ECO:0000313" key="4">
    <source>
        <dbReference type="Proteomes" id="UP001523392"/>
    </source>
</evidence>
<feature type="domain" description="Ice-binding protein C-terminal" evidence="2">
    <location>
        <begin position="192"/>
        <end position="214"/>
    </location>
</feature>
<evidence type="ECO:0000256" key="1">
    <source>
        <dbReference type="SAM" id="SignalP"/>
    </source>
</evidence>
<sequence length="224" mass="23279">MRMPHLAAAAALTLALAPIAAGAAPVHFTLNNIEVTANTGQGLIISTQPVGLPRNFDLTAGGPGVSFELFRIWTPESSLDLDDVLSQAFNLQLKFTAPLPGFTSDVGGSTDGQLVFGGFLNLLTAGRGVLDWTASPIDLGFSSNAGSGILRVTLDDASFNRGHFQYFGSGINPGEASGTTVSASFALVSFTPVPEPASMALLGAGLLGLALQQRPRRRRQRAEA</sequence>
<keyword evidence="1" id="KW-0732">Signal</keyword>
<dbReference type="Proteomes" id="UP001523392">
    <property type="component" value="Unassembled WGS sequence"/>
</dbReference>
<dbReference type="InterPro" id="IPR013424">
    <property type="entry name" value="Ice-binding_C"/>
</dbReference>
<evidence type="ECO:0000259" key="2">
    <source>
        <dbReference type="Pfam" id="PF07589"/>
    </source>
</evidence>
<dbReference type="EMBL" id="JAFIRR010000027">
    <property type="protein sequence ID" value="MCO6415480.1"/>
    <property type="molecule type" value="Genomic_DNA"/>
</dbReference>
<proteinExistence type="predicted"/>
<comment type="caution">
    <text evidence="3">The sequence shown here is derived from an EMBL/GenBank/DDBJ whole genome shotgun (WGS) entry which is preliminary data.</text>
</comment>
<keyword evidence="4" id="KW-1185">Reference proteome</keyword>
<protein>
    <submittedName>
        <fullName evidence="3">PEP-CTERM sorting domain-containing protein</fullName>
    </submittedName>
</protein>
<dbReference type="RefSeq" id="WP_252952078.1">
    <property type="nucleotide sequence ID" value="NZ_JAFIRR010000027.1"/>
</dbReference>
<gene>
    <name evidence="3" type="ORF">JYK14_04720</name>
</gene>
<evidence type="ECO:0000313" key="3">
    <source>
        <dbReference type="EMBL" id="MCO6415480.1"/>
    </source>
</evidence>
<feature type="signal peptide" evidence="1">
    <location>
        <begin position="1"/>
        <end position="23"/>
    </location>
</feature>
<reference evidence="3 4" key="1">
    <citation type="submission" date="2021-12" db="EMBL/GenBank/DDBJ databases">
        <title>Siccirubricoccus leaddurans sp. nov., a high concentration Zn2+ tolerance bacterium.</title>
        <authorList>
            <person name="Cao Y."/>
        </authorList>
    </citation>
    <scope>NUCLEOTIDE SEQUENCE [LARGE SCALE GENOMIC DNA]</scope>
    <source>
        <strain evidence="3 4">KC 17139</strain>
    </source>
</reference>
<accession>A0ABT1D2G4</accession>
<name>A0ABT1D2G4_9PROT</name>
<dbReference type="Pfam" id="PF07589">
    <property type="entry name" value="PEP-CTERM"/>
    <property type="match status" value="1"/>
</dbReference>
<feature type="chain" id="PRO_5046428066" evidence="1">
    <location>
        <begin position="24"/>
        <end position="224"/>
    </location>
</feature>
<organism evidence="3 4">
    <name type="scientific">Siccirubricoccus soli</name>
    <dbReference type="NCBI Taxonomy" id="2899147"/>
    <lineage>
        <taxon>Bacteria</taxon>
        <taxon>Pseudomonadati</taxon>
        <taxon>Pseudomonadota</taxon>
        <taxon>Alphaproteobacteria</taxon>
        <taxon>Acetobacterales</taxon>
        <taxon>Roseomonadaceae</taxon>
        <taxon>Siccirubricoccus</taxon>
    </lineage>
</organism>